<dbReference type="Pfam" id="PF07729">
    <property type="entry name" value="FCD"/>
    <property type="match status" value="1"/>
</dbReference>
<evidence type="ECO:0000256" key="3">
    <source>
        <dbReference type="ARBA" id="ARBA00023163"/>
    </source>
</evidence>
<keyword evidence="3" id="KW-0804">Transcription</keyword>
<dbReference type="SUPFAM" id="SSF48008">
    <property type="entry name" value="GntR ligand-binding domain-like"/>
    <property type="match status" value="1"/>
</dbReference>
<name>A0A191YN33_9PSED</name>
<keyword evidence="2" id="KW-0238">DNA-binding</keyword>
<dbReference type="Proteomes" id="UP000078354">
    <property type="component" value="Chromosome"/>
</dbReference>
<keyword evidence="1" id="KW-0805">Transcription regulation</keyword>
<gene>
    <name evidence="5" type="ORF">PMA3_03070</name>
</gene>
<dbReference type="OrthoDB" id="5243844at2"/>
<dbReference type="RefSeq" id="WP_064675796.1">
    <property type="nucleotide sequence ID" value="NZ_CP014870.1"/>
</dbReference>
<dbReference type="GO" id="GO:0003677">
    <property type="term" value="F:DNA binding"/>
    <property type="evidence" value="ECO:0007669"/>
    <property type="project" value="UniProtKB-KW"/>
</dbReference>
<dbReference type="PANTHER" id="PTHR43537:SF53">
    <property type="entry name" value="HTH-TYPE TRANSCRIPTIONAL REPRESSOR NANR"/>
    <property type="match status" value="1"/>
</dbReference>
<dbReference type="SMART" id="SM00895">
    <property type="entry name" value="FCD"/>
    <property type="match status" value="1"/>
</dbReference>
<dbReference type="InterPro" id="IPR011711">
    <property type="entry name" value="GntR_C"/>
</dbReference>
<evidence type="ECO:0000256" key="2">
    <source>
        <dbReference type="ARBA" id="ARBA00023125"/>
    </source>
</evidence>
<dbReference type="InterPro" id="IPR008920">
    <property type="entry name" value="TF_FadR/GntR_C"/>
</dbReference>
<evidence type="ECO:0000256" key="1">
    <source>
        <dbReference type="ARBA" id="ARBA00023015"/>
    </source>
</evidence>
<evidence type="ECO:0000259" key="4">
    <source>
        <dbReference type="SMART" id="SM00895"/>
    </source>
</evidence>
<dbReference type="KEGG" id="psil:PMA3_03070"/>
<dbReference type="STRING" id="1853130.PMA3_03070"/>
<dbReference type="SUPFAM" id="SSF46785">
    <property type="entry name" value="Winged helix' DNA-binding domain"/>
    <property type="match status" value="1"/>
</dbReference>
<evidence type="ECO:0000313" key="5">
    <source>
        <dbReference type="EMBL" id="ANJ54194.1"/>
    </source>
</evidence>
<organism evidence="5 6">
    <name type="scientific">Pseudomonas silesiensis</name>
    <dbReference type="NCBI Taxonomy" id="1853130"/>
    <lineage>
        <taxon>Bacteria</taxon>
        <taxon>Pseudomonadati</taxon>
        <taxon>Pseudomonadota</taxon>
        <taxon>Gammaproteobacteria</taxon>
        <taxon>Pseudomonadales</taxon>
        <taxon>Pseudomonadaceae</taxon>
        <taxon>Pseudomonas</taxon>
    </lineage>
</organism>
<dbReference type="InterPro" id="IPR036390">
    <property type="entry name" value="WH_DNA-bd_sf"/>
</dbReference>
<protein>
    <submittedName>
        <fullName evidence="5">GntR family transcriptional regulator</fullName>
    </submittedName>
</protein>
<reference evidence="5 6" key="1">
    <citation type="journal article" date="2018" name="Syst. Appl. Microbiol.">
        <title>Pseudomonas silesiensis sp. nov. strain A3T isolated from a biological pesticide sewage treatment plant and analysis of the complete genome sequence.</title>
        <authorList>
            <person name="Kaminski M.A."/>
            <person name="Furmanczyk E.M."/>
            <person name="Sobczak A."/>
            <person name="Dziembowski A."/>
            <person name="Lipinski L."/>
        </authorList>
    </citation>
    <scope>NUCLEOTIDE SEQUENCE [LARGE SCALE GENOMIC DNA]</scope>
    <source>
        <strain evidence="5 6">A3</strain>
    </source>
</reference>
<sequence length="238" mass="26507">MNSFASPQILTALPFPRADTGKPAADDLYSQIFDAILEQRIHAASRFTEDSLAQMFSARRSDIRSALTQLSHQQIIILRTNHRPRVAAPDAEQTRQTLHARRLTEITLAQLACQQPQAKDVQRMRELVKRQRQCLERDQRGPAIRLAGEFHLALADMAGNAPLAHFLGSLVPLTSLAIAQFDAQAGGDCVWQEHAEIVDAVEREDAVMAEMLMSRRLDHLEERLLNAGSSTIRTRAAG</sequence>
<evidence type="ECO:0000313" key="6">
    <source>
        <dbReference type="Proteomes" id="UP000078354"/>
    </source>
</evidence>
<feature type="domain" description="GntR C-terminal" evidence="4">
    <location>
        <begin position="96"/>
        <end position="219"/>
    </location>
</feature>
<accession>A0A191YN33</accession>
<proteinExistence type="predicted"/>
<dbReference type="PANTHER" id="PTHR43537">
    <property type="entry name" value="TRANSCRIPTIONAL REGULATOR, GNTR FAMILY"/>
    <property type="match status" value="1"/>
</dbReference>
<keyword evidence="6" id="KW-1185">Reference proteome</keyword>
<dbReference type="Gene3D" id="1.10.10.10">
    <property type="entry name" value="Winged helix-like DNA-binding domain superfamily/Winged helix DNA-binding domain"/>
    <property type="match status" value="1"/>
</dbReference>
<dbReference type="InterPro" id="IPR036388">
    <property type="entry name" value="WH-like_DNA-bd_sf"/>
</dbReference>
<dbReference type="EMBL" id="CP014870">
    <property type="protein sequence ID" value="ANJ54194.1"/>
    <property type="molecule type" value="Genomic_DNA"/>
</dbReference>
<dbReference type="AlphaFoldDB" id="A0A191YN33"/>
<dbReference type="Gene3D" id="1.20.120.530">
    <property type="entry name" value="GntR ligand-binding domain-like"/>
    <property type="match status" value="1"/>
</dbReference>